<dbReference type="AlphaFoldDB" id="A0A5Q0BIU7"/>
<feature type="compositionally biased region" description="Basic and acidic residues" evidence="1">
    <location>
        <begin position="46"/>
        <end position="62"/>
    </location>
</feature>
<evidence type="ECO:0000313" key="3">
    <source>
        <dbReference type="Proteomes" id="UP000325755"/>
    </source>
</evidence>
<dbReference type="Proteomes" id="UP000325755">
    <property type="component" value="Chromosome"/>
</dbReference>
<dbReference type="InParanoid" id="A0A5Q0BIU7"/>
<sequence>MHSIIFMNIILYRSLLLSVILSLSATACGSKGPLVPADSAMAATMRRQEAAEQKRAEQKELESSNQKSSQPSQLQPSPF</sequence>
<evidence type="ECO:0008006" key="4">
    <source>
        <dbReference type="Google" id="ProtNLM"/>
    </source>
</evidence>
<gene>
    <name evidence="2" type="ORF">F6R98_13385</name>
</gene>
<evidence type="ECO:0000256" key="1">
    <source>
        <dbReference type="SAM" id="MobiDB-lite"/>
    </source>
</evidence>
<dbReference type="KEGG" id="mmob:F6R98_13385"/>
<evidence type="ECO:0000313" key="2">
    <source>
        <dbReference type="EMBL" id="QFY43489.1"/>
    </source>
</evidence>
<keyword evidence="3" id="KW-1185">Reference proteome</keyword>
<dbReference type="EMBL" id="CP044205">
    <property type="protein sequence ID" value="QFY43489.1"/>
    <property type="molecule type" value="Genomic_DNA"/>
</dbReference>
<feature type="compositionally biased region" description="Low complexity" evidence="1">
    <location>
        <begin position="63"/>
        <end position="79"/>
    </location>
</feature>
<protein>
    <recommendedName>
        <fullName evidence="4">Lipoprotein</fullName>
    </recommendedName>
</protein>
<reference evidence="2 3" key="1">
    <citation type="submission" date="2019-09" db="EMBL/GenBank/DDBJ databases">
        <title>Ecophysiology of the spiral-shaped methanotroph Methylospira mobilis as revealed by the complete genome sequence.</title>
        <authorList>
            <person name="Oshkin I.Y."/>
            <person name="Dedysh S.N."/>
            <person name="Miroshnikov K."/>
            <person name="Danilova O.V."/>
            <person name="Hakobyan A."/>
            <person name="Liesack W."/>
        </authorList>
    </citation>
    <scope>NUCLEOTIDE SEQUENCE [LARGE SCALE GENOMIC DNA]</scope>
    <source>
        <strain evidence="2 3">Shm1</strain>
    </source>
</reference>
<accession>A0A5Q0BIU7</accession>
<name>A0A5Q0BIU7_9GAMM</name>
<proteinExistence type="predicted"/>
<feature type="region of interest" description="Disordered" evidence="1">
    <location>
        <begin position="43"/>
        <end position="79"/>
    </location>
</feature>
<organism evidence="2 3">
    <name type="scientific">Candidatus Methylospira mobilis</name>
    <dbReference type="NCBI Taxonomy" id="1808979"/>
    <lineage>
        <taxon>Bacteria</taxon>
        <taxon>Pseudomonadati</taxon>
        <taxon>Pseudomonadota</taxon>
        <taxon>Gammaproteobacteria</taxon>
        <taxon>Methylococcales</taxon>
        <taxon>Methylococcaceae</taxon>
        <taxon>Candidatus Methylospira</taxon>
    </lineage>
</organism>